<comment type="caution">
    <text evidence="2">The sequence shown here is derived from an EMBL/GenBank/DDBJ whole genome shotgun (WGS) entry which is preliminary data.</text>
</comment>
<dbReference type="InterPro" id="IPR029475">
    <property type="entry name" value="DUF6807"/>
</dbReference>
<evidence type="ECO:0000313" key="2">
    <source>
        <dbReference type="EMBL" id="MBA2227729.1"/>
    </source>
</evidence>
<feature type="signal peptide" evidence="1">
    <location>
        <begin position="1"/>
        <end position="30"/>
    </location>
</feature>
<gene>
    <name evidence="2" type="ORF">H0921_16340</name>
</gene>
<proteinExistence type="predicted"/>
<dbReference type="RefSeq" id="WP_194539591.1">
    <property type="nucleotide sequence ID" value="NZ_JACEFB010000018.1"/>
</dbReference>
<feature type="chain" id="PRO_5031137573" evidence="1">
    <location>
        <begin position="31"/>
        <end position="353"/>
    </location>
</feature>
<protein>
    <submittedName>
        <fullName evidence="2">PmoA family protein</fullName>
    </submittedName>
</protein>
<evidence type="ECO:0000256" key="1">
    <source>
        <dbReference type="SAM" id="SignalP"/>
    </source>
</evidence>
<dbReference type="EMBL" id="JACEFB010000018">
    <property type="protein sequence ID" value="MBA2227729.1"/>
    <property type="molecule type" value="Genomic_DNA"/>
</dbReference>
<sequence>MIRTLVGKPTAWPAFVLAASLGLGANTAWAAEVQAEVLPGAIVFKVGQEVVARYVTDKQYAKPFLYPLRAPCGAPVTRGWPVEKGLPGEVTTDHVHQKSVWFCHGDVIPEGIPLKILTTERGGRGVDFWSEARDKDGTPRHGRIVCVQVGKPQVVRPGHIRVETLNEWLTPEGTRILDEVRVIHFLDCPHGRLFVFDITLQAKVCPITFGDTKEGSFGIRVHDALRPSVAGGGTITTAEGKTITPPAKDNLPIWGHPAAWIDYSGKVGDKAVGVAVFDHPSNPPASWHVRAYGLNAANPFGRQRSGFPSQKGKTELLHLAKGVELKLRYGVYAHDGDAAAAQVAQVYELFRKL</sequence>
<keyword evidence="3" id="KW-1185">Reference proteome</keyword>
<dbReference type="AlphaFoldDB" id="A0A7V8VGP6"/>
<dbReference type="Pfam" id="PF14100">
    <property type="entry name" value="DUF6807"/>
    <property type="match status" value="1"/>
</dbReference>
<keyword evidence="1" id="KW-0732">Signal</keyword>
<reference evidence="2 3" key="1">
    <citation type="submission" date="2020-07" db="EMBL/GenBank/DDBJ databases">
        <title>Thermogemmata thermophila gen. nov., sp. nov., a novel moderate thermophilic planctomycete from a Kamchatka hot spring.</title>
        <authorList>
            <person name="Elcheninov A.G."/>
            <person name="Podosokorskaya O.A."/>
            <person name="Kovaleva O.L."/>
            <person name="Novikov A."/>
            <person name="Bonch-Osmolovskaya E.A."/>
            <person name="Toshchakov S.V."/>
            <person name="Kublanov I.V."/>
        </authorList>
    </citation>
    <scope>NUCLEOTIDE SEQUENCE [LARGE SCALE GENOMIC DNA]</scope>
    <source>
        <strain evidence="2 3">2918</strain>
    </source>
</reference>
<dbReference type="Proteomes" id="UP000542342">
    <property type="component" value="Unassembled WGS sequence"/>
</dbReference>
<organism evidence="2 3">
    <name type="scientific">Thermogemmata fonticola</name>
    <dbReference type="NCBI Taxonomy" id="2755323"/>
    <lineage>
        <taxon>Bacteria</taxon>
        <taxon>Pseudomonadati</taxon>
        <taxon>Planctomycetota</taxon>
        <taxon>Planctomycetia</taxon>
        <taxon>Gemmatales</taxon>
        <taxon>Gemmataceae</taxon>
        <taxon>Thermogemmata</taxon>
    </lineage>
</organism>
<accession>A0A7V8VGP6</accession>
<evidence type="ECO:0000313" key="3">
    <source>
        <dbReference type="Proteomes" id="UP000542342"/>
    </source>
</evidence>
<name>A0A7V8VGP6_9BACT</name>